<accession>S7RBH8</accession>
<evidence type="ECO:0000256" key="1">
    <source>
        <dbReference type="SAM" id="MobiDB-lite"/>
    </source>
</evidence>
<name>S7RBH8_GLOTA</name>
<dbReference type="AlphaFoldDB" id="S7RBH8"/>
<feature type="compositionally biased region" description="Polar residues" evidence="1">
    <location>
        <begin position="303"/>
        <end position="312"/>
    </location>
</feature>
<feature type="compositionally biased region" description="Basic and acidic residues" evidence="1">
    <location>
        <begin position="158"/>
        <end position="170"/>
    </location>
</feature>
<evidence type="ECO:0000313" key="3">
    <source>
        <dbReference type="Proteomes" id="UP000030669"/>
    </source>
</evidence>
<dbReference type="HOGENOM" id="CLU_481507_0_0_1"/>
<dbReference type="RefSeq" id="XP_007871790.1">
    <property type="nucleotide sequence ID" value="XM_007873599.1"/>
</dbReference>
<dbReference type="GeneID" id="19303126"/>
<feature type="region of interest" description="Disordered" evidence="1">
    <location>
        <begin position="264"/>
        <end position="316"/>
    </location>
</feature>
<organism evidence="2 3">
    <name type="scientific">Gloeophyllum trabeum (strain ATCC 11539 / FP-39264 / Madison 617)</name>
    <name type="common">Brown rot fungus</name>
    <dbReference type="NCBI Taxonomy" id="670483"/>
    <lineage>
        <taxon>Eukaryota</taxon>
        <taxon>Fungi</taxon>
        <taxon>Dikarya</taxon>
        <taxon>Basidiomycota</taxon>
        <taxon>Agaricomycotina</taxon>
        <taxon>Agaricomycetes</taxon>
        <taxon>Gloeophyllales</taxon>
        <taxon>Gloeophyllaceae</taxon>
        <taxon>Gloeophyllum</taxon>
    </lineage>
</organism>
<dbReference type="Proteomes" id="UP000030669">
    <property type="component" value="Unassembled WGS sequence"/>
</dbReference>
<dbReference type="EMBL" id="KB469665">
    <property type="protein sequence ID" value="EPQ49754.1"/>
    <property type="molecule type" value="Genomic_DNA"/>
</dbReference>
<dbReference type="KEGG" id="gtr:GLOTRDRAFT_134654"/>
<feature type="region of interest" description="Disordered" evidence="1">
    <location>
        <begin position="139"/>
        <end position="190"/>
    </location>
</feature>
<proteinExistence type="predicted"/>
<feature type="compositionally biased region" description="Polar residues" evidence="1">
    <location>
        <begin position="264"/>
        <end position="277"/>
    </location>
</feature>
<gene>
    <name evidence="2" type="ORF">GLOTRDRAFT_134654</name>
</gene>
<dbReference type="OrthoDB" id="3317808at2759"/>
<feature type="region of interest" description="Disordered" evidence="1">
    <location>
        <begin position="371"/>
        <end position="394"/>
    </location>
</feature>
<sequence length="572" mass="62787">MDSNSFPDPPTFIDGRAALLPFRPASTPARFMPARPNRRGASGVWPASRIEEAADRTDRIIHQLSMQALTSNSYEEISAIVEQLEEELDWFRDTVRTEAASRNREINMDEGDRVRRTMHKGAEAINSLTANLDRMEARRVKRELETRSPTARHATTHLLRERPATPRPSHESNPSSRAIPSPPDIRPNVQHDVGAQVDPVQMPIAEPVPIPIAARQPPLGLPGLPHPPPTGDYRMERIHPYTSALWRNAGFVRYFPMTGQTGAENANAAQDHSTTARTGGAAPADEQGSRRGAEPPPAPVNTPMDQIPTQRSGIGHLGPAEWMQCIGDTGMVSDWQTDPVIQRSIGKLFAPRQPNEDQATFDGRVAAVQRLINPPSQPTPRNRQRDQSQHRVRPNEFTVDYDAAQNGRNVGSSPDHIRPLKLEGVTPEVPSSTQASVHSTSSQDVNIRRTIATRGYSNEPHAIGTVAHGNEIDGSTIRLDQTNDYRTCVLREVPMAAIQAATPPTMMTIVADEVMMTVETVLLTYLQTMADNLQVALVVTAEAEAGEEAGEEAEGAQKTPITPVDVNDESLW</sequence>
<feature type="region of interest" description="Disordered" evidence="1">
    <location>
        <begin position="546"/>
        <end position="572"/>
    </location>
</feature>
<evidence type="ECO:0000313" key="2">
    <source>
        <dbReference type="EMBL" id="EPQ49754.1"/>
    </source>
</evidence>
<keyword evidence="3" id="KW-1185">Reference proteome</keyword>
<reference evidence="2 3" key="1">
    <citation type="journal article" date="2012" name="Science">
        <title>The Paleozoic origin of enzymatic lignin decomposition reconstructed from 31 fungal genomes.</title>
        <authorList>
            <person name="Floudas D."/>
            <person name="Binder M."/>
            <person name="Riley R."/>
            <person name="Barry K."/>
            <person name="Blanchette R.A."/>
            <person name="Henrissat B."/>
            <person name="Martinez A.T."/>
            <person name="Otillar R."/>
            <person name="Spatafora J.W."/>
            <person name="Yadav J.S."/>
            <person name="Aerts A."/>
            <person name="Benoit I."/>
            <person name="Boyd A."/>
            <person name="Carlson A."/>
            <person name="Copeland A."/>
            <person name="Coutinho P.M."/>
            <person name="de Vries R.P."/>
            <person name="Ferreira P."/>
            <person name="Findley K."/>
            <person name="Foster B."/>
            <person name="Gaskell J."/>
            <person name="Glotzer D."/>
            <person name="Gorecki P."/>
            <person name="Heitman J."/>
            <person name="Hesse C."/>
            <person name="Hori C."/>
            <person name="Igarashi K."/>
            <person name="Jurgens J.A."/>
            <person name="Kallen N."/>
            <person name="Kersten P."/>
            <person name="Kohler A."/>
            <person name="Kuees U."/>
            <person name="Kumar T.K.A."/>
            <person name="Kuo A."/>
            <person name="LaButti K."/>
            <person name="Larrondo L.F."/>
            <person name="Lindquist E."/>
            <person name="Ling A."/>
            <person name="Lombard V."/>
            <person name="Lucas S."/>
            <person name="Lundell T."/>
            <person name="Martin R."/>
            <person name="McLaughlin D.J."/>
            <person name="Morgenstern I."/>
            <person name="Morin E."/>
            <person name="Murat C."/>
            <person name="Nagy L.G."/>
            <person name="Nolan M."/>
            <person name="Ohm R.A."/>
            <person name="Patyshakuliyeva A."/>
            <person name="Rokas A."/>
            <person name="Ruiz-Duenas F.J."/>
            <person name="Sabat G."/>
            <person name="Salamov A."/>
            <person name="Samejima M."/>
            <person name="Schmutz J."/>
            <person name="Slot J.C."/>
            <person name="St John F."/>
            <person name="Stenlid J."/>
            <person name="Sun H."/>
            <person name="Sun S."/>
            <person name="Syed K."/>
            <person name="Tsang A."/>
            <person name="Wiebenga A."/>
            <person name="Young D."/>
            <person name="Pisabarro A."/>
            <person name="Eastwood D.C."/>
            <person name="Martin F."/>
            <person name="Cullen D."/>
            <person name="Grigoriev I.V."/>
            <person name="Hibbett D.S."/>
        </authorList>
    </citation>
    <scope>NUCLEOTIDE SEQUENCE [LARGE SCALE GENOMIC DNA]</scope>
    <source>
        <strain evidence="2 3">ATCC 11539</strain>
    </source>
</reference>
<protein>
    <submittedName>
        <fullName evidence="2">Uncharacterized protein</fullName>
    </submittedName>
</protein>